<feature type="transmembrane region" description="Helical" evidence="1">
    <location>
        <begin position="12"/>
        <end position="33"/>
    </location>
</feature>
<name>A0A8J8G9W1_9FLAO</name>
<dbReference type="Proteomes" id="UP000610746">
    <property type="component" value="Unassembled WGS sequence"/>
</dbReference>
<reference evidence="2" key="1">
    <citation type="submission" date="2020-05" db="EMBL/GenBank/DDBJ databases">
        <title>Genomic Encyclopedia of Type Strains, Phase IV (KMG-V): Genome sequencing to study the core and pangenomes of soil and plant-associated prokaryotes.</title>
        <authorList>
            <person name="Whitman W."/>
        </authorList>
    </citation>
    <scope>NUCLEOTIDE SEQUENCE</scope>
    <source>
        <strain evidence="2">16F</strain>
    </source>
</reference>
<protein>
    <submittedName>
        <fullName evidence="2">Uncharacterized protein</fullName>
    </submittedName>
</protein>
<feature type="transmembrane region" description="Helical" evidence="1">
    <location>
        <begin position="100"/>
        <end position="126"/>
    </location>
</feature>
<comment type="caution">
    <text evidence="2">The sequence shown here is derived from an EMBL/GenBank/DDBJ whole genome shotgun (WGS) entry which is preliminary data.</text>
</comment>
<organism evidence="2 3">
    <name type="scientific">Frigoriflavimonas asaccharolytica</name>
    <dbReference type="NCBI Taxonomy" id="2735899"/>
    <lineage>
        <taxon>Bacteria</taxon>
        <taxon>Pseudomonadati</taxon>
        <taxon>Bacteroidota</taxon>
        <taxon>Flavobacteriia</taxon>
        <taxon>Flavobacteriales</taxon>
        <taxon>Weeksellaceae</taxon>
        <taxon>Frigoriflavimonas</taxon>
    </lineage>
</organism>
<keyword evidence="3" id="KW-1185">Reference proteome</keyword>
<feature type="transmembrane region" description="Helical" evidence="1">
    <location>
        <begin position="70"/>
        <end position="94"/>
    </location>
</feature>
<dbReference type="AlphaFoldDB" id="A0A8J8G9W1"/>
<evidence type="ECO:0000313" key="3">
    <source>
        <dbReference type="Proteomes" id="UP000610746"/>
    </source>
</evidence>
<evidence type="ECO:0000313" key="2">
    <source>
        <dbReference type="EMBL" id="NRS92234.1"/>
    </source>
</evidence>
<evidence type="ECO:0000256" key="1">
    <source>
        <dbReference type="SAM" id="Phobius"/>
    </source>
</evidence>
<dbReference type="EMBL" id="JABSNO010000007">
    <property type="protein sequence ID" value="NRS92234.1"/>
    <property type="molecule type" value="Genomic_DNA"/>
</dbReference>
<accession>A0A8J8G9W1</accession>
<keyword evidence="1" id="KW-0472">Membrane</keyword>
<keyword evidence="1" id="KW-1133">Transmembrane helix</keyword>
<proteinExistence type="predicted"/>
<gene>
    <name evidence="2" type="ORF">HNQ03_001302</name>
</gene>
<keyword evidence="1" id="KW-0812">Transmembrane</keyword>
<dbReference type="RefSeq" id="WP_173778845.1">
    <property type="nucleotide sequence ID" value="NZ_JABSNO010000007.1"/>
</dbReference>
<sequence length="148" mass="16311">MIYTFNDEENFLISLMIMGAIFSIIAFIVVIVFTVLILGILFILAAVGAISSSILVGFHQKSLSAGFKTLFIIGCSFLTIVASLIFFILSNQIWPWTSNLIAIISGVIFGIGSGWIFGILIFKAFIATVKYIKVRFATTKEIETKEIL</sequence>
<feature type="transmembrane region" description="Helical" evidence="1">
    <location>
        <begin position="39"/>
        <end position="58"/>
    </location>
</feature>